<keyword evidence="3" id="KW-1185">Reference proteome</keyword>
<name>A0A2P2GMF2_STREW</name>
<gene>
    <name evidence="2" type="ORF">VO63_20660</name>
</gene>
<comment type="caution">
    <text evidence="2">The sequence shown here is derived from an EMBL/GenBank/DDBJ whole genome shotgun (WGS) entry which is preliminary data.</text>
</comment>
<protein>
    <recommendedName>
        <fullName evidence="4">Lipoprotein</fullName>
    </recommendedName>
</protein>
<dbReference type="PROSITE" id="PS51257">
    <property type="entry name" value="PROKAR_LIPOPROTEIN"/>
    <property type="match status" value="1"/>
</dbReference>
<proteinExistence type="predicted"/>
<reference evidence="2 3" key="1">
    <citation type="submission" date="2015-05" db="EMBL/GenBank/DDBJ databases">
        <title>Draft Genome assembly of Streptomyces showdoensis.</title>
        <authorList>
            <person name="Thapa K.K."/>
            <person name="Metsa-Ketela M."/>
        </authorList>
    </citation>
    <scope>NUCLEOTIDE SEQUENCE [LARGE SCALE GENOMIC DNA]</scope>
    <source>
        <strain evidence="2 3">ATCC 15227</strain>
    </source>
</reference>
<evidence type="ECO:0008006" key="4">
    <source>
        <dbReference type="Google" id="ProtNLM"/>
    </source>
</evidence>
<organism evidence="2 3">
    <name type="scientific">Streptomyces showdoensis</name>
    <dbReference type="NCBI Taxonomy" id="68268"/>
    <lineage>
        <taxon>Bacteria</taxon>
        <taxon>Bacillati</taxon>
        <taxon>Actinomycetota</taxon>
        <taxon>Actinomycetes</taxon>
        <taxon>Kitasatosporales</taxon>
        <taxon>Streptomycetaceae</taxon>
        <taxon>Streptomyces</taxon>
    </lineage>
</organism>
<keyword evidence="1" id="KW-0732">Signal</keyword>
<sequence length="184" mass="19988">MSARTGRPGVLTAAATALLLATGCSTMNDSAADLPYEPQAKKVAEAKDLVRARSSEIFDAAGLKQAGNGAPDASPCDGVEDGYRVRHFWSMYGTADALKQAMDRLHEGLPAKGWKVLRFEPAKSEAKQLQLDVEHERDHHTATIELLLPSTYKDASKWEKQQKDSLSVSVTSPCWTDPAYQVGD</sequence>
<feature type="signal peptide" evidence="1">
    <location>
        <begin position="1"/>
        <end position="31"/>
    </location>
</feature>
<accession>A0A2P2GMF2</accession>
<evidence type="ECO:0000313" key="2">
    <source>
        <dbReference type="EMBL" id="KKZ71995.1"/>
    </source>
</evidence>
<dbReference type="EMBL" id="LAQS01000031">
    <property type="protein sequence ID" value="KKZ71995.1"/>
    <property type="molecule type" value="Genomic_DNA"/>
</dbReference>
<dbReference type="Proteomes" id="UP000265325">
    <property type="component" value="Unassembled WGS sequence"/>
</dbReference>
<feature type="chain" id="PRO_5015139651" description="Lipoprotein" evidence="1">
    <location>
        <begin position="32"/>
        <end position="184"/>
    </location>
</feature>
<dbReference type="RefSeq" id="WP_046909364.1">
    <property type="nucleotide sequence ID" value="NZ_BAAAXG010000026.1"/>
</dbReference>
<evidence type="ECO:0000256" key="1">
    <source>
        <dbReference type="SAM" id="SignalP"/>
    </source>
</evidence>
<dbReference type="OrthoDB" id="4282368at2"/>
<dbReference type="AlphaFoldDB" id="A0A2P2GMF2"/>
<evidence type="ECO:0000313" key="3">
    <source>
        <dbReference type="Proteomes" id="UP000265325"/>
    </source>
</evidence>